<feature type="compositionally biased region" description="Low complexity" evidence="1">
    <location>
        <begin position="530"/>
        <end position="555"/>
    </location>
</feature>
<accession>A0A2T6ZLS5</accession>
<organism evidence="2 3">
    <name type="scientific">Tuber borchii</name>
    <name type="common">White truffle</name>
    <dbReference type="NCBI Taxonomy" id="42251"/>
    <lineage>
        <taxon>Eukaryota</taxon>
        <taxon>Fungi</taxon>
        <taxon>Dikarya</taxon>
        <taxon>Ascomycota</taxon>
        <taxon>Pezizomycotina</taxon>
        <taxon>Pezizomycetes</taxon>
        <taxon>Pezizales</taxon>
        <taxon>Tuberaceae</taxon>
        <taxon>Tuber</taxon>
    </lineage>
</organism>
<evidence type="ECO:0000313" key="2">
    <source>
        <dbReference type="EMBL" id="PUU76442.1"/>
    </source>
</evidence>
<reference evidence="2 3" key="1">
    <citation type="submission" date="2017-04" db="EMBL/GenBank/DDBJ databases">
        <title>Draft genome sequence of Tuber borchii Vittad., a whitish edible truffle.</title>
        <authorList>
            <consortium name="DOE Joint Genome Institute"/>
            <person name="Murat C."/>
            <person name="Kuo A."/>
            <person name="Barry K.W."/>
            <person name="Clum A."/>
            <person name="Dockter R.B."/>
            <person name="Fauchery L."/>
            <person name="Iotti M."/>
            <person name="Kohler A."/>
            <person name="Labutti K."/>
            <person name="Lindquist E.A."/>
            <person name="Lipzen A."/>
            <person name="Ohm R.A."/>
            <person name="Wang M."/>
            <person name="Grigoriev I.V."/>
            <person name="Zambonelli A."/>
            <person name="Martin F.M."/>
        </authorList>
    </citation>
    <scope>NUCLEOTIDE SEQUENCE [LARGE SCALE GENOMIC DNA]</scope>
    <source>
        <strain evidence="2 3">Tbo3840</strain>
    </source>
</reference>
<protein>
    <submittedName>
        <fullName evidence="2">Uncharacterized protein</fullName>
    </submittedName>
</protein>
<feature type="compositionally biased region" description="Polar residues" evidence="1">
    <location>
        <begin position="353"/>
        <end position="376"/>
    </location>
</feature>
<dbReference type="Proteomes" id="UP000244722">
    <property type="component" value="Unassembled WGS sequence"/>
</dbReference>
<feature type="compositionally biased region" description="Basic residues" evidence="1">
    <location>
        <begin position="596"/>
        <end position="606"/>
    </location>
</feature>
<feature type="region of interest" description="Disordered" evidence="1">
    <location>
        <begin position="341"/>
        <end position="378"/>
    </location>
</feature>
<feature type="compositionally biased region" description="Polar residues" evidence="1">
    <location>
        <begin position="471"/>
        <end position="500"/>
    </location>
</feature>
<keyword evidence="3" id="KW-1185">Reference proteome</keyword>
<feature type="compositionally biased region" description="Low complexity" evidence="1">
    <location>
        <begin position="1"/>
        <end position="20"/>
    </location>
</feature>
<name>A0A2T6ZLS5_TUBBO</name>
<feature type="region of interest" description="Disordered" evidence="1">
    <location>
        <begin position="1"/>
        <end position="27"/>
    </location>
</feature>
<proteinExistence type="predicted"/>
<feature type="region of interest" description="Disordered" evidence="1">
    <location>
        <begin position="395"/>
        <end position="504"/>
    </location>
</feature>
<feature type="compositionally biased region" description="Low complexity" evidence="1">
    <location>
        <begin position="288"/>
        <end position="302"/>
    </location>
</feature>
<feature type="compositionally biased region" description="Low complexity" evidence="1">
    <location>
        <begin position="610"/>
        <end position="630"/>
    </location>
</feature>
<evidence type="ECO:0000256" key="1">
    <source>
        <dbReference type="SAM" id="MobiDB-lite"/>
    </source>
</evidence>
<dbReference type="AlphaFoldDB" id="A0A2T6ZLS5"/>
<feature type="region of interest" description="Disordered" evidence="1">
    <location>
        <begin position="519"/>
        <end position="555"/>
    </location>
</feature>
<feature type="region of interest" description="Disordered" evidence="1">
    <location>
        <begin position="568"/>
        <end position="643"/>
    </location>
</feature>
<gene>
    <name evidence="2" type="ORF">B9Z19DRAFT_1129779</name>
</gene>
<evidence type="ECO:0000313" key="3">
    <source>
        <dbReference type="Proteomes" id="UP000244722"/>
    </source>
</evidence>
<dbReference type="EMBL" id="NESQ01000189">
    <property type="protein sequence ID" value="PUU76442.1"/>
    <property type="molecule type" value="Genomic_DNA"/>
</dbReference>
<sequence>MVRTVNTNSVNPSPPENSNNGWTTIPVKPNKPKPLVSFPKYPTEPTLHMLVLKSYFVNSTNKWIWHCYLDDEILTSNPRGRERHLRIQKAFTKSGTFFAERGIVLHSLNVSTPRMVELFFGSEEDLWKADALVQEYSQAMTGVDDRIRRMENTGKMVCHGVGFLEQFAGEFVGRWNLKEERLRELEDMNPVFYSTGKRWLYRIRYVHYMSSQSSSDHLWRNGSTWAVTFNDFRVAECFIDGYAEFNFFNDPCSGGLSWYQEGPFRSIPNPGSFERNSVPWNGGESVPGTAESSGVTAASTSSGGDKLIKKRLEHLVFGENPEEAASTLNLKVSITKPKKPSNPILTNAYEKGQNPTDLKVTSTGQHQESKIQSPPTATIAPVKYAPEQAVTKIDTTERQKPQSLGHLVKVTTTPANPAAINMNRYRKAKPKNQPPPGDDEGQFPPLPPPLSALLPQPLPPPTLPVGEPTATKITSGTLPDTVNKVSPPESSTLPTENVRPQPTERVKYQYAINAKRPAAKVSLPAKKSTPSGSAGGSSNSAPAAPASALTGQSTTTATATIAPGVGITTATTTTTTGNKDTPAQEALDKPRLRNVAARRRRNKRERKNAGKNAAVTTPATRATTDASTDTNKGGGADNNRQES</sequence>
<feature type="region of interest" description="Disordered" evidence="1">
    <location>
        <begin position="270"/>
        <end position="302"/>
    </location>
</feature>
<feature type="compositionally biased region" description="Pro residues" evidence="1">
    <location>
        <begin position="444"/>
        <end position="463"/>
    </location>
</feature>
<feature type="compositionally biased region" description="Low complexity" evidence="1">
    <location>
        <begin position="568"/>
        <end position="577"/>
    </location>
</feature>
<dbReference type="OrthoDB" id="5388996at2759"/>
<comment type="caution">
    <text evidence="2">The sequence shown here is derived from an EMBL/GenBank/DDBJ whole genome shotgun (WGS) entry which is preliminary data.</text>
</comment>